<organism evidence="2 3">
    <name type="scientific">Alkaliphilus serpentinus</name>
    <dbReference type="NCBI Taxonomy" id="1482731"/>
    <lineage>
        <taxon>Bacteria</taxon>
        <taxon>Bacillati</taxon>
        <taxon>Bacillota</taxon>
        <taxon>Clostridia</taxon>
        <taxon>Peptostreptococcales</taxon>
        <taxon>Natronincolaceae</taxon>
        <taxon>Alkaliphilus</taxon>
    </lineage>
</organism>
<dbReference type="AlphaFoldDB" id="A0A833HPM3"/>
<keyword evidence="1" id="KW-1133">Transmembrane helix</keyword>
<accession>A0A833HPM3</accession>
<gene>
    <name evidence="2" type="ORF">F8153_05385</name>
</gene>
<keyword evidence="1" id="KW-0812">Transmembrane</keyword>
<evidence type="ECO:0000313" key="3">
    <source>
        <dbReference type="Proteomes" id="UP000465601"/>
    </source>
</evidence>
<feature type="transmembrane region" description="Helical" evidence="1">
    <location>
        <begin position="85"/>
        <end position="108"/>
    </location>
</feature>
<feature type="transmembrane region" description="Helical" evidence="1">
    <location>
        <begin position="54"/>
        <end position="73"/>
    </location>
</feature>
<feature type="transmembrane region" description="Helical" evidence="1">
    <location>
        <begin position="32"/>
        <end position="47"/>
    </location>
</feature>
<evidence type="ECO:0000256" key="1">
    <source>
        <dbReference type="SAM" id="Phobius"/>
    </source>
</evidence>
<keyword evidence="1" id="KW-0472">Membrane</keyword>
<protein>
    <recommendedName>
        <fullName evidence="4">GGDEF domain-containing protein</fullName>
    </recommendedName>
</protein>
<dbReference type="EMBL" id="WBZB01000014">
    <property type="protein sequence ID" value="KAB3531070.1"/>
    <property type="molecule type" value="Genomic_DNA"/>
</dbReference>
<feature type="transmembrane region" description="Helical" evidence="1">
    <location>
        <begin position="7"/>
        <end position="26"/>
    </location>
</feature>
<keyword evidence="3" id="KW-1185">Reference proteome</keyword>
<comment type="caution">
    <text evidence="2">The sequence shown here is derived from an EMBL/GenBank/DDBJ whole genome shotgun (WGS) entry which is preliminary data.</text>
</comment>
<evidence type="ECO:0000313" key="2">
    <source>
        <dbReference type="EMBL" id="KAB3531070.1"/>
    </source>
</evidence>
<evidence type="ECO:0008006" key="4">
    <source>
        <dbReference type="Google" id="ProtNLM"/>
    </source>
</evidence>
<dbReference type="Proteomes" id="UP000465601">
    <property type="component" value="Unassembled WGS sequence"/>
</dbReference>
<proteinExistence type="predicted"/>
<sequence length="250" mass="28843">MRRRQLLTLLQGGQLIVFYITISYILQSMVPFFIFQYMALMLIFIFVKSIKGFVLLIAYTFVMGTGYLLLGFIKSYGILLQGEAIIFHLAFIINASLIYTTTYIAKGLEEENLILRKKVDELEDYVGPSNLLTKQEFENRSSLIRSAMARRGEEGYQIIISVEKMSPYIQKSTFNTLTNIALEVFRSQYDLVGKWDDDTFILLLQNTDEEGMRIALNRYLSKIKLKMDLEEENLIIKTQEIGSKDKGMAI</sequence>
<reference evidence="2 3" key="1">
    <citation type="submission" date="2019-10" db="EMBL/GenBank/DDBJ databases">
        <title>Alkaliphilus serpentinus sp. nov. and Alkaliphilus pronyensis sp. nov., two novel anaerobic alkaliphilic species isolated from the serpentinized-hosted hydrothermal field of the Prony Bay (New Caledonia).</title>
        <authorList>
            <person name="Postec A."/>
        </authorList>
    </citation>
    <scope>NUCLEOTIDE SEQUENCE [LARGE SCALE GENOMIC DNA]</scope>
    <source>
        <strain evidence="2 3">LacT</strain>
    </source>
</reference>
<dbReference type="OrthoDB" id="1952191at2"/>
<dbReference type="RefSeq" id="WP_151865348.1">
    <property type="nucleotide sequence ID" value="NZ_WBZB01000014.1"/>
</dbReference>
<name>A0A833HPM3_9FIRM</name>